<reference evidence="1 2" key="1">
    <citation type="journal article" date="2023" name="Life. Sci Alliance">
        <title>Evolutionary insights into 3D genome organization and epigenetic landscape of Vigna mungo.</title>
        <authorList>
            <person name="Junaid A."/>
            <person name="Singh B."/>
            <person name="Bhatia S."/>
        </authorList>
    </citation>
    <scope>NUCLEOTIDE SEQUENCE [LARGE SCALE GENOMIC DNA]</scope>
    <source>
        <strain evidence="1">Urdbean</strain>
    </source>
</reference>
<keyword evidence="2" id="KW-1185">Reference proteome</keyword>
<protein>
    <submittedName>
        <fullName evidence="1">Uncharacterized protein</fullName>
    </submittedName>
</protein>
<evidence type="ECO:0000313" key="1">
    <source>
        <dbReference type="EMBL" id="WVZ08943.1"/>
    </source>
</evidence>
<dbReference type="AlphaFoldDB" id="A0AAQ3RXP8"/>
<name>A0AAQ3RXP8_VIGMU</name>
<sequence length="104" mass="11930">KIVSKVLGKEVVINIQTIAEATGCPRVDNCFYENWDEMYTEENKIEKLLHGKNFKLEYAGVEQIYNNLTPHAKVLQHVCSKTFLHKNNSHDPSLNWEGLPSIIC</sequence>
<evidence type="ECO:0000313" key="2">
    <source>
        <dbReference type="Proteomes" id="UP001374535"/>
    </source>
</evidence>
<organism evidence="1 2">
    <name type="scientific">Vigna mungo</name>
    <name type="common">Black gram</name>
    <name type="synonym">Phaseolus mungo</name>
    <dbReference type="NCBI Taxonomy" id="3915"/>
    <lineage>
        <taxon>Eukaryota</taxon>
        <taxon>Viridiplantae</taxon>
        <taxon>Streptophyta</taxon>
        <taxon>Embryophyta</taxon>
        <taxon>Tracheophyta</taxon>
        <taxon>Spermatophyta</taxon>
        <taxon>Magnoliopsida</taxon>
        <taxon>eudicotyledons</taxon>
        <taxon>Gunneridae</taxon>
        <taxon>Pentapetalae</taxon>
        <taxon>rosids</taxon>
        <taxon>fabids</taxon>
        <taxon>Fabales</taxon>
        <taxon>Fabaceae</taxon>
        <taxon>Papilionoideae</taxon>
        <taxon>50 kb inversion clade</taxon>
        <taxon>NPAAA clade</taxon>
        <taxon>indigoferoid/millettioid clade</taxon>
        <taxon>Phaseoleae</taxon>
        <taxon>Vigna</taxon>
    </lineage>
</organism>
<dbReference type="EMBL" id="CP144695">
    <property type="protein sequence ID" value="WVZ08943.1"/>
    <property type="molecule type" value="Genomic_DNA"/>
</dbReference>
<gene>
    <name evidence="1" type="ORF">V8G54_022289</name>
</gene>
<accession>A0AAQ3RXP8</accession>
<feature type="non-terminal residue" evidence="1">
    <location>
        <position position="1"/>
    </location>
</feature>
<dbReference type="Proteomes" id="UP001374535">
    <property type="component" value="Chromosome 6"/>
</dbReference>
<proteinExistence type="predicted"/>